<protein>
    <submittedName>
        <fullName evidence="1">Uncharacterized protein</fullName>
    </submittedName>
</protein>
<proteinExistence type="predicted"/>
<keyword evidence="2" id="KW-1185">Reference proteome</keyword>
<dbReference type="EMBL" id="UYRU01081758">
    <property type="protein sequence ID" value="VDN32128.1"/>
    <property type="molecule type" value="Genomic_DNA"/>
</dbReference>
<reference evidence="1 2" key="1">
    <citation type="submission" date="2018-11" db="EMBL/GenBank/DDBJ databases">
        <authorList>
            <consortium name="Pathogen Informatics"/>
        </authorList>
    </citation>
    <scope>NUCLEOTIDE SEQUENCE [LARGE SCALE GENOMIC DNA]</scope>
</reference>
<dbReference type="AlphaFoldDB" id="A0A3P7N9L3"/>
<evidence type="ECO:0000313" key="2">
    <source>
        <dbReference type="Proteomes" id="UP000281553"/>
    </source>
</evidence>
<name>A0A3P7N9L3_DIBLA</name>
<organism evidence="1 2">
    <name type="scientific">Dibothriocephalus latus</name>
    <name type="common">Fish tapeworm</name>
    <name type="synonym">Diphyllobothrium latum</name>
    <dbReference type="NCBI Taxonomy" id="60516"/>
    <lineage>
        <taxon>Eukaryota</taxon>
        <taxon>Metazoa</taxon>
        <taxon>Spiralia</taxon>
        <taxon>Lophotrochozoa</taxon>
        <taxon>Platyhelminthes</taxon>
        <taxon>Cestoda</taxon>
        <taxon>Eucestoda</taxon>
        <taxon>Diphyllobothriidea</taxon>
        <taxon>Diphyllobothriidae</taxon>
        <taxon>Dibothriocephalus</taxon>
    </lineage>
</organism>
<sequence length="138" mass="15936">MGTPMGSPISGLIAEAVSPTPQTEKLGSVCGRHFFVIERDQVLTFKERLNAVFPDILFTMEEEEKNQLIFLDVLLCCRRWCPKNQSVRESNQHYASPKLQQQPPNWSQTQLRKSALPLRRIAAKWKIKLLNYNIFDGY</sequence>
<accession>A0A3P7N9L3</accession>
<gene>
    <name evidence="1" type="ORF">DILT_LOCUS15911</name>
</gene>
<evidence type="ECO:0000313" key="1">
    <source>
        <dbReference type="EMBL" id="VDN32128.1"/>
    </source>
</evidence>
<dbReference type="Proteomes" id="UP000281553">
    <property type="component" value="Unassembled WGS sequence"/>
</dbReference>